<evidence type="ECO:0000313" key="1">
    <source>
        <dbReference type="EMBL" id="KAI3433805.1"/>
    </source>
</evidence>
<dbReference type="EMBL" id="SIDB01000004">
    <property type="protein sequence ID" value="KAI3433805.1"/>
    <property type="molecule type" value="Genomic_DNA"/>
</dbReference>
<evidence type="ECO:0008006" key="3">
    <source>
        <dbReference type="Google" id="ProtNLM"/>
    </source>
</evidence>
<name>A0A9D4YZL3_CHLVU</name>
<reference evidence="1" key="1">
    <citation type="journal article" date="2019" name="Plant J.">
        <title>Chlorella vulgaris genome assembly and annotation reveals the molecular basis for metabolic acclimation to high light conditions.</title>
        <authorList>
            <person name="Cecchin M."/>
            <person name="Marcolungo L."/>
            <person name="Rossato M."/>
            <person name="Girolomoni L."/>
            <person name="Cosentino E."/>
            <person name="Cuine S."/>
            <person name="Li-Beisson Y."/>
            <person name="Delledonne M."/>
            <person name="Ballottari M."/>
        </authorList>
    </citation>
    <scope>NUCLEOTIDE SEQUENCE</scope>
    <source>
        <strain evidence="1">211/11P</strain>
    </source>
</reference>
<dbReference type="OrthoDB" id="514462at2759"/>
<comment type="caution">
    <text evidence="1">The sequence shown here is derived from an EMBL/GenBank/DDBJ whole genome shotgun (WGS) entry which is preliminary data.</text>
</comment>
<dbReference type="Proteomes" id="UP001055712">
    <property type="component" value="Unassembled WGS sequence"/>
</dbReference>
<evidence type="ECO:0000313" key="2">
    <source>
        <dbReference type="Proteomes" id="UP001055712"/>
    </source>
</evidence>
<dbReference type="AlphaFoldDB" id="A0A9D4YZL3"/>
<sequence length="354" mass="38588">MQLLSLSTLAAGEALKAAVDASAVVRLVQRWLQLPGMRSLHVCQGLYGAACLGYPFSQQELDRITQQALEVDGRFQTLCGAQLFRVWRLLDAAWQEWDSSRQQSVVAAASKQPQAVWPGDEAVEEALRRVLSMELDAKHASQILLALGQLRFQPSAAAIDALVNAYYRCLERQEQSAISLTAFLDGCALLGCRPPPEAVESCLEAVVAACASNPSEAPRCSSTSAWALAHLQQYDIKAWQQLAGLAAAVPIGAHWPAAVEVDQRVGPGGRGGTAASDCWEEGWLQVDLAVPSLRLVVQADGTYQHFRNKPGVLLPTTVASDRLLRSWGWHVISVPVNIPERHLAEYLKQQLLKR</sequence>
<gene>
    <name evidence="1" type="ORF">D9Q98_003609</name>
</gene>
<accession>A0A9D4YZL3</accession>
<proteinExistence type="predicted"/>
<organism evidence="1 2">
    <name type="scientific">Chlorella vulgaris</name>
    <name type="common">Green alga</name>
    <dbReference type="NCBI Taxonomy" id="3077"/>
    <lineage>
        <taxon>Eukaryota</taxon>
        <taxon>Viridiplantae</taxon>
        <taxon>Chlorophyta</taxon>
        <taxon>core chlorophytes</taxon>
        <taxon>Trebouxiophyceae</taxon>
        <taxon>Chlorellales</taxon>
        <taxon>Chlorellaceae</taxon>
        <taxon>Chlorella clade</taxon>
        <taxon>Chlorella</taxon>
    </lineage>
</organism>
<protein>
    <recommendedName>
        <fullName evidence="3">RAP domain-containing protein</fullName>
    </recommendedName>
</protein>
<keyword evidence="2" id="KW-1185">Reference proteome</keyword>
<reference evidence="1" key="2">
    <citation type="submission" date="2020-11" db="EMBL/GenBank/DDBJ databases">
        <authorList>
            <person name="Cecchin M."/>
            <person name="Marcolungo L."/>
            <person name="Rossato M."/>
            <person name="Girolomoni L."/>
            <person name="Cosentino E."/>
            <person name="Cuine S."/>
            <person name="Li-Beisson Y."/>
            <person name="Delledonne M."/>
            <person name="Ballottari M."/>
        </authorList>
    </citation>
    <scope>NUCLEOTIDE SEQUENCE</scope>
    <source>
        <strain evidence="1">211/11P</strain>
        <tissue evidence="1">Whole cell</tissue>
    </source>
</reference>